<gene>
    <name evidence="1" type="ORF">O6P37_23285</name>
</gene>
<keyword evidence="1" id="KW-0540">Nuclease</keyword>
<keyword evidence="1" id="KW-0378">Hydrolase</keyword>
<sequence>MFEELAAVPFGADEARLHARLAELETAKAACAAGQARVAAELDAVRRAREAAEGVPASKRGRGLATEIALARRASPNQGGRHLGFARALVHEMPCTLSALTCGALTEWRATIIVRESACLSVEDRRRLDAELCGEMARLEGWGDGRIEAEAKKIAYRLDAQAVVDRAAKAPSERTVTTRPAPDCMVYVTALLPVAQGVGVYAALKRAADTTGDGRSRGQVMADTLYERVTGQKAADPAPVSVDLVMSDRALLGGDAEPAHLQGYGPVPAQIARRMVADAAGVGAAALRRLYARPASGALVAMESRSRCFPKALAKFVDLRDQRCRTPYCDAPIRHHDHAHPHHKGGPTSAVNGLGECARCNYDKEAPGWQVATSEVDGVHTAQFVTPSGGRYLSTAPPAPGTLNILVKRPHQRIACGPALLKNRLHPDRERYRPRRT</sequence>
<accession>A0ABT4PYY6</accession>
<organism evidence="1 2">
    <name type="scientific">Mycobacterium hippophais</name>
    <dbReference type="NCBI Taxonomy" id="3016340"/>
    <lineage>
        <taxon>Bacteria</taxon>
        <taxon>Bacillati</taxon>
        <taxon>Actinomycetota</taxon>
        <taxon>Actinomycetes</taxon>
        <taxon>Mycobacteriales</taxon>
        <taxon>Mycobacteriaceae</taxon>
        <taxon>Mycobacterium</taxon>
    </lineage>
</organism>
<dbReference type="Proteomes" id="UP001142153">
    <property type="component" value="Unassembled WGS sequence"/>
</dbReference>
<keyword evidence="2" id="KW-1185">Reference proteome</keyword>
<dbReference type="GO" id="GO:0004519">
    <property type="term" value="F:endonuclease activity"/>
    <property type="evidence" value="ECO:0007669"/>
    <property type="project" value="UniProtKB-KW"/>
</dbReference>
<comment type="caution">
    <text evidence="1">The sequence shown here is derived from an EMBL/GenBank/DDBJ whole genome shotgun (WGS) entry which is preliminary data.</text>
</comment>
<dbReference type="EMBL" id="JAPZPY010000013">
    <property type="protein sequence ID" value="MCZ8381799.1"/>
    <property type="molecule type" value="Genomic_DNA"/>
</dbReference>
<name>A0ABT4PYY6_9MYCO</name>
<evidence type="ECO:0000313" key="2">
    <source>
        <dbReference type="Proteomes" id="UP001142153"/>
    </source>
</evidence>
<protein>
    <submittedName>
        <fullName evidence="1">HNH endonuclease</fullName>
    </submittedName>
</protein>
<dbReference type="RefSeq" id="WP_269896307.1">
    <property type="nucleotide sequence ID" value="NZ_JAPZPY010000013.1"/>
</dbReference>
<evidence type="ECO:0000313" key="1">
    <source>
        <dbReference type="EMBL" id="MCZ8381799.1"/>
    </source>
</evidence>
<reference evidence="1" key="1">
    <citation type="submission" date="2022-12" db="EMBL/GenBank/DDBJ databases">
        <authorList>
            <person name="Deng Y."/>
            <person name="Zhang Y.-Q."/>
        </authorList>
    </citation>
    <scope>NUCLEOTIDE SEQUENCE</scope>
    <source>
        <strain evidence="1">CPCC 205372</strain>
    </source>
</reference>
<proteinExistence type="predicted"/>
<keyword evidence="1" id="KW-0255">Endonuclease</keyword>